<protein>
    <recommendedName>
        <fullName evidence="2">Serine aminopeptidase S33 domain-containing protein</fullName>
    </recommendedName>
</protein>
<dbReference type="SUPFAM" id="SSF53474">
    <property type="entry name" value="alpha/beta-Hydrolases"/>
    <property type="match status" value="1"/>
</dbReference>
<gene>
    <name evidence="3" type="ORF">SAMN05444320_104512</name>
</gene>
<dbReference type="InterPro" id="IPR022742">
    <property type="entry name" value="Hydrolase_4"/>
</dbReference>
<dbReference type="InterPro" id="IPR053145">
    <property type="entry name" value="AB_hydrolase_Est10"/>
</dbReference>
<keyword evidence="4" id="KW-1185">Reference proteome</keyword>
<accession>A0A1M5DLJ2</accession>
<feature type="domain" description="Serine aminopeptidase S33" evidence="2">
    <location>
        <begin position="81"/>
        <end position="320"/>
    </location>
</feature>
<feature type="region of interest" description="Disordered" evidence="1">
    <location>
        <begin position="1"/>
        <end position="21"/>
    </location>
</feature>
<dbReference type="EMBL" id="FQVN01000004">
    <property type="protein sequence ID" value="SHF67869.1"/>
    <property type="molecule type" value="Genomic_DNA"/>
</dbReference>
<dbReference type="Proteomes" id="UP000184501">
    <property type="component" value="Unassembled WGS sequence"/>
</dbReference>
<evidence type="ECO:0000313" key="3">
    <source>
        <dbReference type="EMBL" id="SHF67869.1"/>
    </source>
</evidence>
<dbReference type="AlphaFoldDB" id="A0A1M5DLJ2"/>
<dbReference type="Gene3D" id="3.40.50.1820">
    <property type="entry name" value="alpha/beta hydrolase"/>
    <property type="match status" value="1"/>
</dbReference>
<dbReference type="PANTHER" id="PTHR43265">
    <property type="entry name" value="ESTERASE ESTD"/>
    <property type="match status" value="1"/>
</dbReference>
<dbReference type="RefSeq" id="WP_234995738.1">
    <property type="nucleotide sequence ID" value="NZ_FQVN01000004.1"/>
</dbReference>
<sequence>MNERNEGCAATPHRPRRRRRRRRRRPLLLGALLTLLALVLTAGAVVVVGNSYDLREEQVTITGGPQPLTGVLALPATGSGPHGLVVFVHGDGPLDATHETFYRPLWEAFAQAGYASLSWHKPGVAGAPGDWLDQSMDDRAAETVAAITWARTRPEIDPRRIGLWGASQAGWVMPKVAVRLPELRFVIAVSPAINWQRQGRYNLLAELADQQAPPERVRAELERSETTLRLLREGASFEQYRAAVGDPREMTAQRWRFVARNFTADASADLAALRVPVLLVLPGHDRNVDVADTEAGYRRLLRDPATLQVRHYPDTTHSLLPRQVESCPVRAFLLAVAAPRALYADGVLDDQRQYLRDVH</sequence>
<evidence type="ECO:0000256" key="1">
    <source>
        <dbReference type="SAM" id="MobiDB-lite"/>
    </source>
</evidence>
<evidence type="ECO:0000259" key="2">
    <source>
        <dbReference type="Pfam" id="PF12146"/>
    </source>
</evidence>
<reference evidence="3 4" key="1">
    <citation type="submission" date="2016-11" db="EMBL/GenBank/DDBJ databases">
        <authorList>
            <person name="Jaros S."/>
            <person name="Januszkiewicz K."/>
            <person name="Wedrychowicz H."/>
        </authorList>
    </citation>
    <scope>NUCLEOTIDE SEQUENCE [LARGE SCALE GENOMIC DNA]</scope>
    <source>
        <strain evidence="3 4">DSM 44523</strain>
    </source>
</reference>
<dbReference type="InterPro" id="IPR029058">
    <property type="entry name" value="AB_hydrolase_fold"/>
</dbReference>
<dbReference type="PANTHER" id="PTHR43265:SF1">
    <property type="entry name" value="ESTERASE ESTD"/>
    <property type="match status" value="1"/>
</dbReference>
<evidence type="ECO:0000313" key="4">
    <source>
        <dbReference type="Proteomes" id="UP000184501"/>
    </source>
</evidence>
<dbReference type="GO" id="GO:0052689">
    <property type="term" value="F:carboxylic ester hydrolase activity"/>
    <property type="evidence" value="ECO:0007669"/>
    <property type="project" value="TreeGrafter"/>
</dbReference>
<name>A0A1M5DLJ2_STRHI</name>
<dbReference type="STRING" id="2017.SAMN05444320_104512"/>
<dbReference type="Pfam" id="PF12146">
    <property type="entry name" value="Hydrolase_4"/>
    <property type="match status" value="1"/>
</dbReference>
<proteinExistence type="predicted"/>
<organism evidence="3 4">
    <name type="scientific">Streptoalloteichus hindustanus</name>
    <dbReference type="NCBI Taxonomy" id="2017"/>
    <lineage>
        <taxon>Bacteria</taxon>
        <taxon>Bacillati</taxon>
        <taxon>Actinomycetota</taxon>
        <taxon>Actinomycetes</taxon>
        <taxon>Pseudonocardiales</taxon>
        <taxon>Pseudonocardiaceae</taxon>
        <taxon>Streptoalloteichus</taxon>
    </lineage>
</organism>